<proteinExistence type="predicted"/>
<dbReference type="AlphaFoldDB" id="A0A147K907"/>
<evidence type="ECO:0000313" key="1">
    <source>
        <dbReference type="EMBL" id="KUP06804.1"/>
    </source>
</evidence>
<dbReference type="RefSeq" id="WP_059282688.1">
    <property type="nucleotide sequence ID" value="NZ_LDYG01000026.1"/>
</dbReference>
<comment type="caution">
    <text evidence="1">The sequence shown here is derived from an EMBL/GenBank/DDBJ whole genome shotgun (WGS) entry which is preliminary data.</text>
</comment>
<keyword evidence="2" id="KW-1185">Reference proteome</keyword>
<sequence>MTSLHQLTEEEQKQLLLVIKKSLQHTVSHEQINAVKVEKLDVLVLASKQNDQVHLQLFKLSEIEWENGSPKNLSTPLYIATVHQDRTVTSKANTNVKGTKFEHVIQYVEKVLNP</sequence>
<reference evidence="1 2" key="1">
    <citation type="journal article" date="2016" name="Front. Microbiol.">
        <title>Microevolution Analysis of Bacillus coahuilensis Unveils Differences in Phosphorus Acquisition Strategies and Their Regulation.</title>
        <authorList>
            <person name="Gomez-Lunar Z."/>
            <person name="Hernandez-Gonzalez I."/>
            <person name="Rodriguez-Torres M.D."/>
            <person name="Souza V."/>
            <person name="Olmedo-Alvarez G."/>
        </authorList>
    </citation>
    <scope>NUCLEOTIDE SEQUENCE [LARGE SCALE GENOMIC DNA]</scope>
    <source>
        <strain evidence="2">p1.1.43</strain>
    </source>
</reference>
<name>A0A147K907_9BACI</name>
<accession>A0A147K907</accession>
<dbReference type="EMBL" id="LDYG01000026">
    <property type="protein sequence ID" value="KUP06804.1"/>
    <property type="molecule type" value="Genomic_DNA"/>
</dbReference>
<evidence type="ECO:0000313" key="2">
    <source>
        <dbReference type="Proteomes" id="UP000074108"/>
    </source>
</evidence>
<gene>
    <name evidence="1" type="ORF">Q75_06875</name>
</gene>
<organism evidence="1 2">
    <name type="scientific">Bacillus coahuilensis p1.1.43</name>
    <dbReference type="NCBI Taxonomy" id="1150625"/>
    <lineage>
        <taxon>Bacteria</taxon>
        <taxon>Bacillati</taxon>
        <taxon>Bacillota</taxon>
        <taxon>Bacilli</taxon>
        <taxon>Bacillales</taxon>
        <taxon>Bacillaceae</taxon>
        <taxon>Bacillus</taxon>
    </lineage>
</organism>
<dbReference type="PATRIC" id="fig|1150625.3.peg.1442"/>
<dbReference type="Proteomes" id="UP000074108">
    <property type="component" value="Unassembled WGS sequence"/>
</dbReference>
<protein>
    <submittedName>
        <fullName evidence="1">Uncharacterized protein</fullName>
    </submittedName>
</protein>